<organism evidence="2 3">
    <name type="scientific">Aureobasidium melanogenum</name>
    <name type="common">Aureobasidium pullulans var. melanogenum</name>
    <dbReference type="NCBI Taxonomy" id="46634"/>
    <lineage>
        <taxon>Eukaryota</taxon>
        <taxon>Fungi</taxon>
        <taxon>Dikarya</taxon>
        <taxon>Ascomycota</taxon>
        <taxon>Pezizomycotina</taxon>
        <taxon>Dothideomycetes</taxon>
        <taxon>Dothideomycetidae</taxon>
        <taxon>Dothideales</taxon>
        <taxon>Saccotheciaceae</taxon>
        <taxon>Aureobasidium</taxon>
    </lineage>
</organism>
<feature type="region of interest" description="Disordered" evidence="1">
    <location>
        <begin position="1"/>
        <end position="163"/>
    </location>
</feature>
<evidence type="ECO:0000313" key="3">
    <source>
        <dbReference type="Proteomes" id="UP000779574"/>
    </source>
</evidence>
<feature type="compositionally biased region" description="Basic and acidic residues" evidence="1">
    <location>
        <begin position="1"/>
        <end position="10"/>
    </location>
</feature>
<feature type="compositionally biased region" description="Acidic residues" evidence="1">
    <location>
        <begin position="128"/>
        <end position="138"/>
    </location>
</feature>
<reference evidence="2" key="1">
    <citation type="journal article" date="2021" name="J Fungi (Basel)">
        <title>Virulence traits and population genomics of the black yeast Aureobasidium melanogenum.</title>
        <authorList>
            <person name="Cernosa A."/>
            <person name="Sun X."/>
            <person name="Gostincar C."/>
            <person name="Fang C."/>
            <person name="Gunde-Cimerman N."/>
            <person name="Song Z."/>
        </authorList>
    </citation>
    <scope>NUCLEOTIDE SEQUENCE</scope>
    <source>
        <strain evidence="2">EXF-9911</strain>
    </source>
</reference>
<accession>A0A9P8JAR1</accession>
<dbReference type="AlphaFoldDB" id="A0A9P8JAR1"/>
<dbReference type="EMBL" id="JAHFXF010000183">
    <property type="protein sequence ID" value="KAG9693744.1"/>
    <property type="molecule type" value="Genomic_DNA"/>
</dbReference>
<evidence type="ECO:0000256" key="1">
    <source>
        <dbReference type="SAM" id="MobiDB-lite"/>
    </source>
</evidence>
<comment type="caution">
    <text evidence="2">The sequence shown here is derived from an EMBL/GenBank/DDBJ whole genome shotgun (WGS) entry which is preliminary data.</text>
</comment>
<feature type="non-terminal residue" evidence="2">
    <location>
        <position position="1"/>
    </location>
</feature>
<dbReference type="Proteomes" id="UP000779574">
    <property type="component" value="Unassembled WGS sequence"/>
</dbReference>
<evidence type="ECO:0000313" key="2">
    <source>
        <dbReference type="EMBL" id="KAG9693744.1"/>
    </source>
</evidence>
<feature type="compositionally biased region" description="Basic and acidic residues" evidence="1">
    <location>
        <begin position="147"/>
        <end position="163"/>
    </location>
</feature>
<sequence length="292" mass="33328">MMPTERKAEDALSTNKNTEKERKRRANRTAERVAYENLKKAQKAKISRAMDKLKKSAGWNDNTDQQKEQLQAQVVQDIKDELGDDWYENHEPKEKKKNQYTSAAGPAGSKGTEAKSQDINPESSSTSDMDDNESDSDLLELPGSLKQKREESKTNESTSSEKRVSLFASMKAIETDSIAAKARYYNIDLKRLAADQNTKQAGPEKEDLEVKSYAELKKMFTNPKLRALYGDHLLTATWRANFKRMNLESLQSINRDQVPEKFRFLINEVIENKTYEMDLAALNAFDDNAENK</sequence>
<proteinExistence type="predicted"/>
<feature type="compositionally biased region" description="Basic and acidic residues" evidence="1">
    <location>
        <begin position="77"/>
        <end position="94"/>
    </location>
</feature>
<dbReference type="OrthoDB" id="3944891at2759"/>
<reference evidence="2" key="2">
    <citation type="submission" date="2021-08" db="EMBL/GenBank/DDBJ databases">
        <authorList>
            <person name="Gostincar C."/>
            <person name="Sun X."/>
            <person name="Song Z."/>
            <person name="Gunde-Cimerman N."/>
        </authorList>
    </citation>
    <scope>NUCLEOTIDE SEQUENCE</scope>
    <source>
        <strain evidence="2">EXF-9911</strain>
    </source>
</reference>
<protein>
    <submittedName>
        <fullName evidence="2">Uncharacterized protein</fullName>
    </submittedName>
</protein>
<name>A0A9P8JAR1_AURME</name>
<feature type="compositionally biased region" description="Basic and acidic residues" evidence="1">
    <location>
        <begin position="28"/>
        <end position="39"/>
    </location>
</feature>
<gene>
    <name evidence="2" type="ORF">KCU76_g5738</name>
</gene>